<dbReference type="PANTHER" id="PTHR40278">
    <property type="entry name" value="DNA UTILIZATION PROTEIN HOFN"/>
    <property type="match status" value="1"/>
</dbReference>
<keyword evidence="2" id="KW-1133">Transmembrane helix</keyword>
<dbReference type="InterPro" id="IPR052534">
    <property type="entry name" value="Extracell_DNA_Util/SecSys_Comp"/>
</dbReference>
<dbReference type="Proteomes" id="UP000317155">
    <property type="component" value="Unassembled WGS sequence"/>
</dbReference>
<dbReference type="GO" id="GO:0043683">
    <property type="term" value="P:type IV pilus assembly"/>
    <property type="evidence" value="ECO:0007669"/>
    <property type="project" value="TreeGrafter"/>
</dbReference>
<dbReference type="EMBL" id="VJVV01000001">
    <property type="protein sequence ID" value="TRO84121.1"/>
    <property type="molecule type" value="Genomic_DNA"/>
</dbReference>
<evidence type="ECO:0000313" key="3">
    <source>
        <dbReference type="EMBL" id="TRO84121.1"/>
    </source>
</evidence>
<evidence type="ECO:0000256" key="1">
    <source>
        <dbReference type="SAM" id="Coils"/>
    </source>
</evidence>
<gene>
    <name evidence="3" type="ORF">FL622_02780</name>
</gene>
<keyword evidence="2" id="KW-0812">Transmembrane</keyword>
<dbReference type="AlphaFoldDB" id="A0A550JLM9"/>
<dbReference type="InterPro" id="IPR007813">
    <property type="entry name" value="PilN"/>
</dbReference>
<feature type="transmembrane region" description="Helical" evidence="2">
    <location>
        <begin position="21"/>
        <end position="43"/>
    </location>
</feature>
<dbReference type="PANTHER" id="PTHR40278:SF2">
    <property type="entry name" value="TYPE IV PILUS INNER MEMBRANE COMPONENT PILN"/>
    <property type="match status" value="1"/>
</dbReference>
<name>A0A550JLM9_9BACT</name>
<organism evidence="3 4">
    <name type="scientific">Trichloromonas acetexigens</name>
    <dbReference type="NCBI Taxonomy" id="38815"/>
    <lineage>
        <taxon>Bacteria</taxon>
        <taxon>Pseudomonadati</taxon>
        <taxon>Thermodesulfobacteriota</taxon>
        <taxon>Desulfuromonadia</taxon>
        <taxon>Desulfuromonadales</taxon>
        <taxon>Trichloromonadaceae</taxon>
        <taxon>Trichloromonas</taxon>
    </lineage>
</organism>
<dbReference type="RefSeq" id="WP_092053364.1">
    <property type="nucleotide sequence ID" value="NZ_FOJJ01000001.1"/>
</dbReference>
<dbReference type="OrthoDB" id="5296173at2"/>
<evidence type="ECO:0000256" key="2">
    <source>
        <dbReference type="SAM" id="Phobius"/>
    </source>
</evidence>
<proteinExistence type="predicted"/>
<dbReference type="Pfam" id="PF05137">
    <property type="entry name" value="PilN"/>
    <property type="match status" value="1"/>
</dbReference>
<dbReference type="GO" id="GO:0043107">
    <property type="term" value="P:type IV pilus-dependent motility"/>
    <property type="evidence" value="ECO:0007669"/>
    <property type="project" value="TreeGrafter"/>
</dbReference>
<comment type="caution">
    <text evidence="3">The sequence shown here is derived from an EMBL/GenBank/DDBJ whole genome shotgun (WGS) entry which is preliminary data.</text>
</comment>
<feature type="coiled-coil region" evidence="1">
    <location>
        <begin position="40"/>
        <end position="67"/>
    </location>
</feature>
<reference evidence="3 4" key="1">
    <citation type="submission" date="2019-07" db="EMBL/GenBank/DDBJ databases">
        <title>Insights of Desulfuromonas acetexigens electromicrobiology.</title>
        <authorList>
            <person name="Katuri K."/>
            <person name="Sapireddy V."/>
            <person name="Shaw D.R."/>
            <person name="Saikaly P."/>
        </authorList>
    </citation>
    <scope>NUCLEOTIDE SEQUENCE [LARGE SCALE GENOMIC DNA]</scope>
    <source>
        <strain evidence="3 4">2873</strain>
    </source>
</reference>
<accession>A0A550JLM9</accession>
<keyword evidence="1" id="KW-0175">Coiled coil</keyword>
<keyword evidence="4" id="KW-1185">Reference proteome</keyword>
<evidence type="ECO:0000313" key="4">
    <source>
        <dbReference type="Proteomes" id="UP000317155"/>
    </source>
</evidence>
<keyword evidence="2" id="KW-0472">Membrane</keyword>
<sequence>MIHINLLPIRASQKKDKLRGQLLVMLLALILTAGACGVVYSSLNSQVNEMKAEIARKEQRLQALKKTLGEVAEFKKKKEELVGKLDILDKLKQAKSGPVHLLDQLSQSLSEKLWITAFKESGGTINLSGLALNEEMVAQFLKNLEASPNYKNVELQVIEQATQSGVRVNKFNVVAKVEASAGKPVQR</sequence>
<protein>
    <submittedName>
        <fullName evidence="3">PilN domain-containing protein</fullName>
    </submittedName>
</protein>